<keyword evidence="7 8" id="KW-0472">Membrane</keyword>
<dbReference type="GO" id="GO:0009103">
    <property type="term" value="P:lipopolysaccharide biosynthetic process"/>
    <property type="evidence" value="ECO:0007669"/>
    <property type="project" value="UniProtKB-ARBA"/>
</dbReference>
<feature type="transmembrane region" description="Helical" evidence="8">
    <location>
        <begin position="155"/>
        <end position="175"/>
    </location>
</feature>
<feature type="domain" description="Glycosyltransferase RgtA/B/C/D-like" evidence="9">
    <location>
        <begin position="107"/>
        <end position="245"/>
    </location>
</feature>
<evidence type="ECO:0000256" key="8">
    <source>
        <dbReference type="SAM" id="Phobius"/>
    </source>
</evidence>
<feature type="transmembrane region" description="Helical" evidence="8">
    <location>
        <begin position="314"/>
        <end position="330"/>
    </location>
</feature>
<evidence type="ECO:0000256" key="5">
    <source>
        <dbReference type="ARBA" id="ARBA00022692"/>
    </source>
</evidence>
<keyword evidence="6 8" id="KW-1133">Transmembrane helix</keyword>
<evidence type="ECO:0000256" key="4">
    <source>
        <dbReference type="ARBA" id="ARBA00022679"/>
    </source>
</evidence>
<dbReference type="EMBL" id="MFZG01000009">
    <property type="protein sequence ID" value="OGK17305.1"/>
    <property type="molecule type" value="Genomic_DNA"/>
</dbReference>
<dbReference type="InterPro" id="IPR038731">
    <property type="entry name" value="RgtA/B/C-like"/>
</dbReference>
<dbReference type="AlphaFoldDB" id="A0A1F7GEK5"/>
<comment type="subcellular location">
    <subcellularLocation>
        <location evidence="1">Cell membrane</location>
        <topology evidence="1">Multi-pass membrane protein</topology>
    </subcellularLocation>
</comment>
<feature type="transmembrane region" description="Helical" evidence="8">
    <location>
        <begin position="366"/>
        <end position="389"/>
    </location>
</feature>
<accession>A0A1F7GEK5</accession>
<gene>
    <name evidence="10" type="ORF">A2774_03830</name>
</gene>
<protein>
    <recommendedName>
        <fullName evidence="9">Glycosyltransferase RgtA/B/C/D-like domain-containing protein</fullName>
    </recommendedName>
</protein>
<evidence type="ECO:0000256" key="7">
    <source>
        <dbReference type="ARBA" id="ARBA00023136"/>
    </source>
</evidence>
<evidence type="ECO:0000313" key="11">
    <source>
        <dbReference type="Proteomes" id="UP000177208"/>
    </source>
</evidence>
<evidence type="ECO:0000256" key="1">
    <source>
        <dbReference type="ARBA" id="ARBA00004651"/>
    </source>
</evidence>
<dbReference type="GO" id="GO:0016763">
    <property type="term" value="F:pentosyltransferase activity"/>
    <property type="evidence" value="ECO:0007669"/>
    <property type="project" value="TreeGrafter"/>
</dbReference>
<feature type="transmembrane region" description="Helical" evidence="8">
    <location>
        <begin position="187"/>
        <end position="218"/>
    </location>
</feature>
<evidence type="ECO:0000256" key="6">
    <source>
        <dbReference type="ARBA" id="ARBA00022989"/>
    </source>
</evidence>
<proteinExistence type="predicted"/>
<name>A0A1F7GEK5_9BACT</name>
<reference evidence="10 11" key="1">
    <citation type="journal article" date="2016" name="Nat. Commun.">
        <title>Thousands of microbial genomes shed light on interconnected biogeochemical processes in an aquifer system.</title>
        <authorList>
            <person name="Anantharaman K."/>
            <person name="Brown C.T."/>
            <person name="Hug L.A."/>
            <person name="Sharon I."/>
            <person name="Castelle C.J."/>
            <person name="Probst A.J."/>
            <person name="Thomas B.C."/>
            <person name="Singh A."/>
            <person name="Wilkins M.J."/>
            <person name="Karaoz U."/>
            <person name="Brodie E.L."/>
            <person name="Williams K.H."/>
            <person name="Hubbard S.S."/>
            <person name="Banfield J.F."/>
        </authorList>
    </citation>
    <scope>NUCLEOTIDE SEQUENCE [LARGE SCALE GENOMIC DNA]</scope>
</reference>
<keyword evidence="5 8" id="KW-0812">Transmembrane</keyword>
<sequence>MKIKKIFRLEVYLLLIILALALATRLYKVDSPLADLHSWRQADTAAVARNFARDGIDLLHPRYDDLSGREAGIENPEGYRMVEFPIYNAITALLYKSLPVFPIEIYARLTSIFFSLLTIAVLYYLLLREEGLLTAAVGGFVYAVFPFFVFFSRVVLPETTALGLTFVSIYFLYLYTQKNISPAKTIIYIIVSLLFFVAAILVKPTVVFYAVVLIYLFIKRSGLGFLKSASFYLYFILSVIPFILWRLYIKNFPAGIPVSDWLFTSVNTYEGLRTIFLRPAFFRWIFYERLNNLILGGYLSIFFLMGILRKNGKFFFPVFLISMLSYLFIFEGGNVQHEYYQTIILPSIAIFIGLGVNFLLSLKHKLISFPLTVVTVALIFISSFFFSYYQVRSFYSVPQDLVTIAKIIKTITEPDAKIITDRTGDTTLLYLADRKGWPAYAGNLDYLKQQNYRYVVTANQDLIKDLKTNWRYSVIFQNDQFTIFKI</sequence>
<keyword evidence="4" id="KW-0808">Transferase</keyword>
<feature type="transmembrane region" description="Helical" evidence="8">
    <location>
        <begin position="290"/>
        <end position="308"/>
    </location>
</feature>
<evidence type="ECO:0000256" key="3">
    <source>
        <dbReference type="ARBA" id="ARBA00022676"/>
    </source>
</evidence>
<dbReference type="PANTHER" id="PTHR33908">
    <property type="entry name" value="MANNOSYLTRANSFERASE YKCB-RELATED"/>
    <property type="match status" value="1"/>
</dbReference>
<evidence type="ECO:0000256" key="2">
    <source>
        <dbReference type="ARBA" id="ARBA00022475"/>
    </source>
</evidence>
<feature type="transmembrane region" description="Helical" evidence="8">
    <location>
        <begin position="342"/>
        <end position="360"/>
    </location>
</feature>
<feature type="transmembrane region" description="Helical" evidence="8">
    <location>
        <begin position="230"/>
        <end position="249"/>
    </location>
</feature>
<evidence type="ECO:0000313" key="10">
    <source>
        <dbReference type="EMBL" id="OGK17305.1"/>
    </source>
</evidence>
<dbReference type="PANTHER" id="PTHR33908:SF11">
    <property type="entry name" value="MEMBRANE PROTEIN"/>
    <property type="match status" value="1"/>
</dbReference>
<keyword evidence="2" id="KW-1003">Cell membrane</keyword>
<dbReference type="GO" id="GO:0005886">
    <property type="term" value="C:plasma membrane"/>
    <property type="evidence" value="ECO:0007669"/>
    <property type="project" value="UniProtKB-SubCell"/>
</dbReference>
<dbReference type="Proteomes" id="UP000177208">
    <property type="component" value="Unassembled WGS sequence"/>
</dbReference>
<dbReference type="InterPro" id="IPR050297">
    <property type="entry name" value="LipidA_mod_glycosyltrf_83"/>
</dbReference>
<keyword evidence="3" id="KW-0328">Glycosyltransferase</keyword>
<feature type="transmembrane region" description="Helical" evidence="8">
    <location>
        <begin position="132"/>
        <end position="149"/>
    </location>
</feature>
<evidence type="ECO:0000259" key="9">
    <source>
        <dbReference type="Pfam" id="PF13231"/>
    </source>
</evidence>
<dbReference type="Pfam" id="PF13231">
    <property type="entry name" value="PMT_2"/>
    <property type="match status" value="1"/>
</dbReference>
<organism evidence="10 11">
    <name type="scientific">Candidatus Roizmanbacteria bacterium RIFCSPHIGHO2_01_FULL_39_12c</name>
    <dbReference type="NCBI Taxonomy" id="1802031"/>
    <lineage>
        <taxon>Bacteria</taxon>
        <taxon>Candidatus Roizmaniibacteriota</taxon>
    </lineage>
</organism>
<feature type="transmembrane region" description="Helical" evidence="8">
    <location>
        <begin position="105"/>
        <end position="125"/>
    </location>
</feature>
<comment type="caution">
    <text evidence="10">The sequence shown here is derived from an EMBL/GenBank/DDBJ whole genome shotgun (WGS) entry which is preliminary data.</text>
</comment>